<gene>
    <name evidence="2" type="ORF">SAMN05216403_1432</name>
</gene>
<proteinExistence type="predicted"/>
<organism evidence="2 3">
    <name type="scientific">Nitrosospira multiformis (strain ATCC 25196 / NCIMB 11849 / C 71)</name>
    <dbReference type="NCBI Taxonomy" id="323848"/>
    <lineage>
        <taxon>Bacteria</taxon>
        <taxon>Pseudomonadati</taxon>
        <taxon>Pseudomonadota</taxon>
        <taxon>Betaproteobacteria</taxon>
        <taxon>Nitrosomonadales</taxon>
        <taxon>Nitrosomonadaceae</taxon>
        <taxon>Nitrosospira</taxon>
    </lineage>
</organism>
<sequence>MNRDIQQLDRIRALVEESPIDAQEKKPILEKIEELKSPLETDKWIYRIVVSALSAAIILIFPLAMFASEEFIKLLLPLSTAAVGGLVGLLAPSPGRQ</sequence>
<keyword evidence="1" id="KW-0812">Transmembrane</keyword>
<feature type="transmembrane region" description="Helical" evidence="1">
    <location>
        <begin position="44"/>
        <end position="65"/>
    </location>
</feature>
<name>A0A1H5Y388_NITMU</name>
<evidence type="ECO:0000313" key="3">
    <source>
        <dbReference type="Proteomes" id="UP000236751"/>
    </source>
</evidence>
<dbReference type="RefSeq" id="WP_041353379.1">
    <property type="nucleotide sequence ID" value="NC_007617.1"/>
</dbReference>
<protein>
    <submittedName>
        <fullName evidence="2">Uncharacterized protein</fullName>
    </submittedName>
</protein>
<feature type="transmembrane region" description="Helical" evidence="1">
    <location>
        <begin position="71"/>
        <end position="91"/>
    </location>
</feature>
<dbReference type="AlphaFoldDB" id="A0A1H5Y388"/>
<accession>A0A1H5Y388</accession>
<dbReference type="OrthoDB" id="1274746at2"/>
<keyword evidence="1" id="KW-1133">Transmembrane helix</keyword>
<evidence type="ECO:0000313" key="2">
    <source>
        <dbReference type="EMBL" id="SEG18080.1"/>
    </source>
</evidence>
<reference evidence="2 3" key="1">
    <citation type="submission" date="2016-10" db="EMBL/GenBank/DDBJ databases">
        <authorList>
            <person name="de Groot N.N."/>
        </authorList>
    </citation>
    <scope>NUCLEOTIDE SEQUENCE [LARGE SCALE GENOMIC DNA]</scope>
    <source>
        <strain evidence="2 3">Nl13</strain>
    </source>
</reference>
<evidence type="ECO:0000256" key="1">
    <source>
        <dbReference type="SAM" id="Phobius"/>
    </source>
</evidence>
<dbReference type="Proteomes" id="UP000236751">
    <property type="component" value="Unassembled WGS sequence"/>
</dbReference>
<keyword evidence="1" id="KW-0472">Membrane</keyword>
<dbReference type="EMBL" id="FNVK01000043">
    <property type="protein sequence ID" value="SEG18080.1"/>
    <property type="molecule type" value="Genomic_DNA"/>
</dbReference>